<gene>
    <name evidence="2" type="ORF">PPRIM_AZ9-3.1.T2140003</name>
</gene>
<protein>
    <submittedName>
        <fullName evidence="2">Uncharacterized protein</fullName>
    </submittedName>
</protein>
<reference evidence="2" key="1">
    <citation type="submission" date="2021-01" db="EMBL/GenBank/DDBJ databases">
        <authorList>
            <consortium name="Genoscope - CEA"/>
            <person name="William W."/>
        </authorList>
    </citation>
    <scope>NUCLEOTIDE SEQUENCE</scope>
</reference>
<name>A0A8S1QRW5_PARPR</name>
<organism evidence="2 3">
    <name type="scientific">Paramecium primaurelia</name>
    <dbReference type="NCBI Taxonomy" id="5886"/>
    <lineage>
        <taxon>Eukaryota</taxon>
        <taxon>Sar</taxon>
        <taxon>Alveolata</taxon>
        <taxon>Ciliophora</taxon>
        <taxon>Intramacronucleata</taxon>
        <taxon>Oligohymenophorea</taxon>
        <taxon>Peniculida</taxon>
        <taxon>Parameciidae</taxon>
        <taxon>Paramecium</taxon>
    </lineage>
</organism>
<keyword evidence="1" id="KW-0812">Transmembrane</keyword>
<comment type="caution">
    <text evidence="2">The sequence shown here is derived from an EMBL/GenBank/DDBJ whole genome shotgun (WGS) entry which is preliminary data.</text>
</comment>
<sequence length="383" mass="45304">MFCLLLQYKNLFKLLLPGLFQGCIIAEIFVEMDQLQQIQMDSILNNMMMEIYFIFNDLCEFQYEEIKQYHRMNNLRIHQHCPLRVVRIAKQNVNPFALFAIIVDQVAKLVRMVTKKIDNLFYSISGDNILTEGKKCDDGNLIFCDDGNLIFYDGCHQLSFSRPVACSNCCLDFCYDFMKVFICLSIPALNFIISIPIRNEILNARAVVQEEMLVDFQILMVLALLYAEIKQLLKTNNVMTVMSCLRVDFIHVYNLSLVSFVFIRINVLIQSKRLIQRKLIIFIFQIQSSLQSQIVEIDQFIKQVLIKLVNIQKLQINIFQTLLEQESQGNLVHLIMRNYQYASDWKTLLYQIIYFTKFQGYLKKNSPFRMTYFNKYQQYKFLF</sequence>
<feature type="transmembrane region" description="Helical" evidence="1">
    <location>
        <begin position="249"/>
        <end position="269"/>
    </location>
</feature>
<evidence type="ECO:0000256" key="1">
    <source>
        <dbReference type="SAM" id="Phobius"/>
    </source>
</evidence>
<dbReference type="AlphaFoldDB" id="A0A8S1QRW5"/>
<keyword evidence="1" id="KW-1133">Transmembrane helix</keyword>
<accession>A0A8S1QRW5</accession>
<keyword evidence="1" id="KW-0472">Membrane</keyword>
<keyword evidence="3" id="KW-1185">Reference proteome</keyword>
<dbReference type="EMBL" id="CAJJDM010000223">
    <property type="protein sequence ID" value="CAD8117872.1"/>
    <property type="molecule type" value="Genomic_DNA"/>
</dbReference>
<evidence type="ECO:0000313" key="2">
    <source>
        <dbReference type="EMBL" id="CAD8117872.1"/>
    </source>
</evidence>
<evidence type="ECO:0000313" key="3">
    <source>
        <dbReference type="Proteomes" id="UP000688137"/>
    </source>
</evidence>
<proteinExistence type="predicted"/>
<dbReference type="Proteomes" id="UP000688137">
    <property type="component" value="Unassembled WGS sequence"/>
</dbReference>